<dbReference type="SMART" id="SM00387">
    <property type="entry name" value="HATPase_c"/>
    <property type="match status" value="1"/>
</dbReference>
<feature type="transmembrane region" description="Helical" evidence="15">
    <location>
        <begin position="168"/>
        <end position="188"/>
    </location>
</feature>
<dbReference type="GO" id="GO:0005524">
    <property type="term" value="F:ATP binding"/>
    <property type="evidence" value="ECO:0007669"/>
    <property type="project" value="UniProtKB-KW"/>
</dbReference>
<evidence type="ECO:0000256" key="11">
    <source>
        <dbReference type="ARBA" id="ARBA00022840"/>
    </source>
</evidence>
<dbReference type="InterPro" id="IPR003594">
    <property type="entry name" value="HATPase_dom"/>
</dbReference>
<dbReference type="Proteomes" id="UP000252132">
    <property type="component" value="Unassembled WGS sequence"/>
</dbReference>
<keyword evidence="5" id="KW-0997">Cell inner membrane</keyword>
<dbReference type="InterPro" id="IPR036097">
    <property type="entry name" value="HisK_dim/P_sf"/>
</dbReference>
<dbReference type="InterPro" id="IPR003661">
    <property type="entry name" value="HisK_dim/P_dom"/>
</dbReference>
<dbReference type="GO" id="GO:0005886">
    <property type="term" value="C:plasma membrane"/>
    <property type="evidence" value="ECO:0007669"/>
    <property type="project" value="UniProtKB-SubCell"/>
</dbReference>
<dbReference type="InterPro" id="IPR036890">
    <property type="entry name" value="HATPase_C_sf"/>
</dbReference>
<dbReference type="PANTHER" id="PTHR44936">
    <property type="entry name" value="SENSOR PROTEIN CREC"/>
    <property type="match status" value="1"/>
</dbReference>
<dbReference type="Pfam" id="PF02518">
    <property type="entry name" value="HATPase_c"/>
    <property type="match status" value="1"/>
</dbReference>
<evidence type="ECO:0000256" key="15">
    <source>
        <dbReference type="SAM" id="Phobius"/>
    </source>
</evidence>
<evidence type="ECO:0000256" key="1">
    <source>
        <dbReference type="ARBA" id="ARBA00000085"/>
    </source>
</evidence>
<dbReference type="EC" id="2.7.13.3" evidence="3"/>
<evidence type="ECO:0000256" key="5">
    <source>
        <dbReference type="ARBA" id="ARBA00022519"/>
    </source>
</evidence>
<dbReference type="InterPro" id="IPR050980">
    <property type="entry name" value="2C_sensor_his_kinase"/>
</dbReference>
<protein>
    <recommendedName>
        <fullName evidence="3">histidine kinase</fullName>
        <ecNumber evidence="3">2.7.13.3</ecNumber>
    </recommendedName>
</protein>
<keyword evidence="7" id="KW-0808">Transferase</keyword>
<evidence type="ECO:0000256" key="13">
    <source>
        <dbReference type="ARBA" id="ARBA00023012"/>
    </source>
</evidence>
<dbReference type="EMBL" id="QOQF01000002">
    <property type="protein sequence ID" value="RCL78302.1"/>
    <property type="molecule type" value="Genomic_DNA"/>
</dbReference>
<feature type="domain" description="HAMP" evidence="17">
    <location>
        <begin position="189"/>
        <end position="241"/>
    </location>
</feature>
<evidence type="ECO:0000256" key="12">
    <source>
        <dbReference type="ARBA" id="ARBA00022989"/>
    </source>
</evidence>
<keyword evidence="14 15" id="KW-0472">Membrane</keyword>
<keyword evidence="13" id="KW-0902">Two-component regulatory system</keyword>
<dbReference type="SUPFAM" id="SSF47384">
    <property type="entry name" value="Homodimeric domain of signal transducing histidine kinase"/>
    <property type="match status" value="1"/>
</dbReference>
<keyword evidence="8 15" id="KW-0812">Transmembrane</keyword>
<dbReference type="InterPro" id="IPR004358">
    <property type="entry name" value="Sig_transdc_His_kin-like_C"/>
</dbReference>
<dbReference type="SUPFAM" id="SSF55874">
    <property type="entry name" value="ATPase domain of HSP90 chaperone/DNA topoisomerase II/histidine kinase"/>
    <property type="match status" value="1"/>
</dbReference>
<comment type="caution">
    <text evidence="18">The sequence shown here is derived from an EMBL/GenBank/DDBJ whole genome shotgun (WGS) entry which is preliminary data.</text>
</comment>
<proteinExistence type="predicted"/>
<reference evidence="18 19" key="1">
    <citation type="journal article" date="2018" name="Microbiome">
        <title>Fine metagenomic profile of the Mediterranean stratified and mixed water columns revealed by assembly and recruitment.</title>
        <authorList>
            <person name="Haro-Moreno J.M."/>
            <person name="Lopez-Perez M."/>
            <person name="De La Torre J.R."/>
            <person name="Picazo A."/>
            <person name="Camacho A."/>
            <person name="Rodriguez-Valera F."/>
        </authorList>
    </citation>
    <scope>NUCLEOTIDE SEQUENCE [LARGE SCALE GENOMIC DNA]</scope>
    <source>
        <strain evidence="18">MED-G55</strain>
    </source>
</reference>
<evidence type="ECO:0000259" key="16">
    <source>
        <dbReference type="PROSITE" id="PS50109"/>
    </source>
</evidence>
<dbReference type="PANTHER" id="PTHR44936:SF5">
    <property type="entry name" value="SENSOR HISTIDINE KINASE ENVZ"/>
    <property type="match status" value="1"/>
</dbReference>
<keyword evidence="12 15" id="KW-1133">Transmembrane helix</keyword>
<evidence type="ECO:0000256" key="8">
    <source>
        <dbReference type="ARBA" id="ARBA00022692"/>
    </source>
</evidence>
<dbReference type="SMART" id="SM00388">
    <property type="entry name" value="HisKA"/>
    <property type="match status" value="1"/>
</dbReference>
<keyword evidence="9" id="KW-0547">Nucleotide-binding</keyword>
<evidence type="ECO:0000256" key="7">
    <source>
        <dbReference type="ARBA" id="ARBA00022679"/>
    </source>
</evidence>
<keyword evidence="11" id="KW-0067">ATP-binding</keyword>
<evidence type="ECO:0000256" key="4">
    <source>
        <dbReference type="ARBA" id="ARBA00022475"/>
    </source>
</evidence>
<comment type="catalytic activity">
    <reaction evidence="1">
        <text>ATP + protein L-histidine = ADP + protein N-phospho-L-histidine.</text>
        <dbReference type="EC" id="2.7.13.3"/>
    </reaction>
</comment>
<dbReference type="PROSITE" id="PS50109">
    <property type="entry name" value="HIS_KIN"/>
    <property type="match status" value="1"/>
</dbReference>
<keyword evidence="4" id="KW-1003">Cell membrane</keyword>
<dbReference type="InterPro" id="IPR005467">
    <property type="entry name" value="His_kinase_dom"/>
</dbReference>
<sequence>MVNWANLSGYFQLKNYMPSGLYSRSLMIIIIPIVLIQIVAGYVFLERHWNTVTKRLSHAVISDLSLLVDLRMGDTQTDDEELIRLADESFEMSIAFLPGETLPEPVPRPFVDLLDDSLSDEIENQVGRPFWLDTVSVGNYVDVRLQLPGEVMRALVLKSKVYATNSHIFIVWMTGTSLFLLAVSIIFLRNQIRPIENLAEAAESFGRGRDIQDFKPSGASEVRQAASAFLDMRDRIKAQIEQRTTMLAGVSHDLRTPLTRLKLQLAMLPRSPEILGLEEDIIEMEDMLEDYLSFAKGFQGEKSLEINIRNLLEEIRESAKLRKPGTDIFLACPPTLPFKVKRRAFKRCLTNLVNNACNHAKEVHIIVKMEEESLNIIISDNGPGIPEDSMNEVFRPFFRLDQARNAETGGTGLGLSVARDVARGHGGDIYLSKGAQGGLEATVSVPV</sequence>
<dbReference type="GO" id="GO:0000155">
    <property type="term" value="F:phosphorelay sensor kinase activity"/>
    <property type="evidence" value="ECO:0007669"/>
    <property type="project" value="InterPro"/>
</dbReference>
<dbReference type="Pfam" id="PF00512">
    <property type="entry name" value="HisKA"/>
    <property type="match status" value="1"/>
</dbReference>
<feature type="transmembrane region" description="Helical" evidence="15">
    <location>
        <begin position="26"/>
        <end position="45"/>
    </location>
</feature>
<evidence type="ECO:0000256" key="9">
    <source>
        <dbReference type="ARBA" id="ARBA00022741"/>
    </source>
</evidence>
<feature type="domain" description="Histidine kinase" evidence="16">
    <location>
        <begin position="249"/>
        <end position="447"/>
    </location>
</feature>
<dbReference type="Gene3D" id="3.30.565.10">
    <property type="entry name" value="Histidine kinase-like ATPase, C-terminal domain"/>
    <property type="match status" value="1"/>
</dbReference>
<comment type="subcellular location">
    <subcellularLocation>
        <location evidence="2">Cell inner membrane</location>
        <topology evidence="2">Multi-pass membrane protein</topology>
    </subcellularLocation>
</comment>
<dbReference type="Pfam" id="PF00672">
    <property type="entry name" value="HAMP"/>
    <property type="match status" value="1"/>
</dbReference>
<dbReference type="PRINTS" id="PR00344">
    <property type="entry name" value="BCTRLSENSOR"/>
</dbReference>
<name>A0A368E2H3_9PROT</name>
<dbReference type="CDD" id="cd06225">
    <property type="entry name" value="HAMP"/>
    <property type="match status" value="1"/>
</dbReference>
<dbReference type="InterPro" id="IPR003660">
    <property type="entry name" value="HAMP_dom"/>
</dbReference>
<keyword evidence="6" id="KW-0597">Phosphoprotein</keyword>
<evidence type="ECO:0000256" key="3">
    <source>
        <dbReference type="ARBA" id="ARBA00012438"/>
    </source>
</evidence>
<gene>
    <name evidence="18" type="ORF">DBW69_01125</name>
</gene>
<accession>A0A368E2H3</accession>
<evidence type="ECO:0000256" key="10">
    <source>
        <dbReference type="ARBA" id="ARBA00022777"/>
    </source>
</evidence>
<keyword evidence="10" id="KW-0418">Kinase</keyword>
<dbReference type="Gene3D" id="1.10.287.130">
    <property type="match status" value="1"/>
</dbReference>
<evidence type="ECO:0000313" key="19">
    <source>
        <dbReference type="Proteomes" id="UP000252132"/>
    </source>
</evidence>
<dbReference type="CDD" id="cd00082">
    <property type="entry name" value="HisKA"/>
    <property type="match status" value="1"/>
</dbReference>
<evidence type="ECO:0000259" key="17">
    <source>
        <dbReference type="PROSITE" id="PS50885"/>
    </source>
</evidence>
<evidence type="ECO:0000256" key="2">
    <source>
        <dbReference type="ARBA" id="ARBA00004429"/>
    </source>
</evidence>
<evidence type="ECO:0000313" key="18">
    <source>
        <dbReference type="EMBL" id="RCL78302.1"/>
    </source>
</evidence>
<dbReference type="SMART" id="SM00304">
    <property type="entry name" value="HAMP"/>
    <property type="match status" value="1"/>
</dbReference>
<dbReference type="PROSITE" id="PS50885">
    <property type="entry name" value="HAMP"/>
    <property type="match status" value="1"/>
</dbReference>
<organism evidence="18 19">
    <name type="scientific">PS1 clade bacterium</name>
    <dbReference type="NCBI Taxonomy" id="2175152"/>
    <lineage>
        <taxon>Bacteria</taxon>
        <taxon>Pseudomonadati</taxon>
        <taxon>Pseudomonadota</taxon>
        <taxon>Alphaproteobacteria</taxon>
        <taxon>PS1 clade</taxon>
    </lineage>
</organism>
<dbReference type="AlphaFoldDB" id="A0A368E2H3"/>
<evidence type="ECO:0000256" key="14">
    <source>
        <dbReference type="ARBA" id="ARBA00023136"/>
    </source>
</evidence>
<evidence type="ECO:0000256" key="6">
    <source>
        <dbReference type="ARBA" id="ARBA00022553"/>
    </source>
</evidence>